<dbReference type="GO" id="GO:0016787">
    <property type="term" value="F:hydrolase activity"/>
    <property type="evidence" value="ECO:0007669"/>
    <property type="project" value="UniProtKB-KW"/>
</dbReference>
<feature type="chain" id="PRO_5019445419" evidence="1">
    <location>
        <begin position="22"/>
        <end position="186"/>
    </location>
</feature>
<evidence type="ECO:0000313" key="3">
    <source>
        <dbReference type="Proteomes" id="UP000285530"/>
    </source>
</evidence>
<keyword evidence="3" id="KW-1185">Reference proteome</keyword>
<comment type="caution">
    <text evidence="2">The sequence shown here is derived from an EMBL/GenBank/DDBJ whole genome shotgun (WGS) entry which is preliminary data.</text>
</comment>
<dbReference type="PIRSF" id="PIRSF028288">
    <property type="entry name" value="UCP028288"/>
    <property type="match status" value="1"/>
</dbReference>
<dbReference type="AlphaFoldDB" id="A0A418ZS46"/>
<sequence length="186" mass="19606">MTLNRLAMAAAFLTLPGAALAVEATKLDTTLTQAEVEAAQQAWGEGLVRIAHDYDIGGIDRARDSAAAVLDGAYGHDMGPVLFKPTLAGGEQTFRTTPEGALAYFIGHDDDFPQDQGFALKGWTGVEVENAAIFIAGDTALTMGHVHITGPDGAVTTVDKTWGFQRDAAGDLRIVLHHSSLPYGVN</sequence>
<dbReference type="EMBL" id="QZEV01000092">
    <property type="protein sequence ID" value="RJK99492.1"/>
    <property type="molecule type" value="Genomic_DNA"/>
</dbReference>
<gene>
    <name evidence="2" type="ORF">D3P06_14440</name>
</gene>
<dbReference type="InterPro" id="IPR016878">
    <property type="entry name" value="MICAH-like"/>
</dbReference>
<name>A0A418ZS46_9RHOB</name>
<reference evidence="2 3" key="1">
    <citation type="submission" date="2018-09" db="EMBL/GenBank/DDBJ databases">
        <title>Paracoccus onubensis nov. sp. a moderate halophilic bacterium isolated from Gruta de las Maravillas (Aracena, Spain).</title>
        <authorList>
            <person name="Jurado V."/>
            <person name="Gutierrez-Patricio S."/>
            <person name="Gonzalez-Pimentel J.L."/>
            <person name="Laiz L."/>
            <person name="Saiz-Jimenez C."/>
        </authorList>
    </citation>
    <scope>NUCLEOTIDE SEQUENCE [LARGE SCALE GENOMIC DNA]</scope>
    <source>
        <strain evidence="2 3">DSM 19484</strain>
    </source>
</reference>
<organism evidence="2 3">
    <name type="scientific">Paracoccus aestuarii</name>
    <dbReference type="NCBI Taxonomy" id="453842"/>
    <lineage>
        <taxon>Bacteria</taxon>
        <taxon>Pseudomonadati</taxon>
        <taxon>Pseudomonadota</taxon>
        <taxon>Alphaproteobacteria</taxon>
        <taxon>Rhodobacterales</taxon>
        <taxon>Paracoccaceae</taxon>
        <taxon>Paracoccus</taxon>
    </lineage>
</organism>
<keyword evidence="1" id="KW-0732">Signal</keyword>
<dbReference type="Gene3D" id="3.10.450.50">
    <property type="match status" value="1"/>
</dbReference>
<dbReference type="OrthoDB" id="9807600at2"/>
<accession>A0A418ZS46</accession>
<feature type="signal peptide" evidence="1">
    <location>
        <begin position="1"/>
        <end position="21"/>
    </location>
</feature>
<evidence type="ECO:0000313" key="2">
    <source>
        <dbReference type="EMBL" id="RJK99492.1"/>
    </source>
</evidence>
<dbReference type="Proteomes" id="UP000285530">
    <property type="component" value="Unassembled WGS sequence"/>
</dbReference>
<dbReference type="InterPro" id="IPR032710">
    <property type="entry name" value="NTF2-like_dom_sf"/>
</dbReference>
<dbReference type="RefSeq" id="WP_119887218.1">
    <property type="nucleotide sequence ID" value="NZ_CP067171.1"/>
</dbReference>
<proteinExistence type="predicted"/>
<evidence type="ECO:0000256" key="1">
    <source>
        <dbReference type="SAM" id="SignalP"/>
    </source>
</evidence>
<keyword evidence="2" id="KW-0378">Hydrolase</keyword>
<protein>
    <submittedName>
        <fullName evidence="2">Phosphoribosyl-AMP cyclohydrolase</fullName>
    </submittedName>
</protein>
<dbReference type="SUPFAM" id="SSF54427">
    <property type="entry name" value="NTF2-like"/>
    <property type="match status" value="1"/>
</dbReference>